<dbReference type="PANTHER" id="PTHR39426:SF1">
    <property type="entry name" value="HOMOLOGY TO DEATH-ON-CURING PROTEIN OF PHAGE P1"/>
    <property type="match status" value="1"/>
</dbReference>
<dbReference type="InterPro" id="IPR006440">
    <property type="entry name" value="Doc"/>
</dbReference>
<gene>
    <name evidence="2" type="ORF">UY81_C0035G0001</name>
</gene>
<name>A0A0G2A4X4_9BACT</name>
<organism evidence="2 3">
    <name type="scientific">Candidatus Giovannonibacteria bacterium GW2011_GWA2_53_7</name>
    <dbReference type="NCBI Taxonomy" id="1618650"/>
    <lineage>
        <taxon>Bacteria</taxon>
        <taxon>Candidatus Giovannoniibacteriota</taxon>
    </lineage>
</organism>
<dbReference type="InterPro" id="IPR003812">
    <property type="entry name" value="Fido"/>
</dbReference>
<reference evidence="2 3" key="1">
    <citation type="journal article" date="2015" name="Nature">
        <title>rRNA introns, odd ribosomes, and small enigmatic genomes across a large radiation of phyla.</title>
        <authorList>
            <person name="Brown C.T."/>
            <person name="Hug L.A."/>
            <person name="Thomas B.C."/>
            <person name="Sharon I."/>
            <person name="Castelle C.J."/>
            <person name="Singh A."/>
            <person name="Wilkins M.J."/>
            <person name="Williams K.H."/>
            <person name="Banfield J.F."/>
        </authorList>
    </citation>
    <scope>NUCLEOTIDE SEQUENCE [LARGE SCALE GENOMIC DNA]</scope>
</reference>
<comment type="caution">
    <text evidence="2">The sequence shown here is derived from an EMBL/GenBank/DDBJ whole genome shotgun (WGS) entry which is preliminary data.</text>
</comment>
<dbReference type="InterPro" id="IPR036597">
    <property type="entry name" value="Fido-like_dom_sf"/>
</dbReference>
<dbReference type="GO" id="GO:0016301">
    <property type="term" value="F:kinase activity"/>
    <property type="evidence" value="ECO:0007669"/>
    <property type="project" value="InterPro"/>
</dbReference>
<dbReference type="EMBL" id="LCRM01000035">
    <property type="protein sequence ID" value="KKW35962.1"/>
    <property type="molecule type" value="Genomic_DNA"/>
</dbReference>
<evidence type="ECO:0000313" key="2">
    <source>
        <dbReference type="EMBL" id="KKW35962.1"/>
    </source>
</evidence>
<dbReference type="AlphaFoldDB" id="A0A0G2A4X4"/>
<dbReference type="PANTHER" id="PTHR39426">
    <property type="entry name" value="HOMOLOGY TO DEATH-ON-CURING PROTEIN OF PHAGE P1"/>
    <property type="match status" value="1"/>
</dbReference>
<feature type="non-terminal residue" evidence="2">
    <location>
        <position position="120"/>
    </location>
</feature>
<evidence type="ECO:0000313" key="3">
    <source>
        <dbReference type="Proteomes" id="UP000034290"/>
    </source>
</evidence>
<dbReference type="Proteomes" id="UP000034290">
    <property type="component" value="Unassembled WGS sequence"/>
</dbReference>
<dbReference type="Gene3D" id="1.20.120.1870">
    <property type="entry name" value="Fic/DOC protein, Fido domain"/>
    <property type="match status" value="1"/>
</dbReference>
<accession>A0A0G2A4X4</accession>
<sequence length="120" mass="13964">MSFDYIDKETMEKICHRIAVDYFDRDEEPIAPFDHHTNELLESALNLPRATFGQQELYPSLKEKASVLYYSLIKNHPFENGNKRIATATLLVFLAFNDRWLKDQADELTQKAIWVAKSSP</sequence>
<feature type="domain" description="Fido" evidence="1">
    <location>
        <begin position="6"/>
        <end position="120"/>
    </location>
</feature>
<dbReference type="NCBIfam" id="TIGR01550">
    <property type="entry name" value="DOC_P1"/>
    <property type="match status" value="1"/>
</dbReference>
<dbReference type="InterPro" id="IPR053737">
    <property type="entry name" value="Type_II_TA_Toxin"/>
</dbReference>
<dbReference type="PROSITE" id="PS51459">
    <property type="entry name" value="FIDO"/>
    <property type="match status" value="1"/>
</dbReference>
<dbReference type="SUPFAM" id="SSF140931">
    <property type="entry name" value="Fic-like"/>
    <property type="match status" value="1"/>
</dbReference>
<evidence type="ECO:0000259" key="1">
    <source>
        <dbReference type="PROSITE" id="PS51459"/>
    </source>
</evidence>
<dbReference type="Pfam" id="PF02661">
    <property type="entry name" value="Fic"/>
    <property type="match status" value="1"/>
</dbReference>
<proteinExistence type="predicted"/>
<protein>
    <submittedName>
        <fullName evidence="2">Death-on-curing family protein</fullName>
    </submittedName>
</protein>